<evidence type="ECO:0000256" key="2">
    <source>
        <dbReference type="ARBA" id="ARBA00009192"/>
    </source>
</evidence>
<dbReference type="Proteomes" id="UP001200537">
    <property type="component" value="Unassembled WGS sequence"/>
</dbReference>
<accession>A0AAJ1BBU7</accession>
<keyword evidence="4" id="KW-0813">Transport</keyword>
<dbReference type="PIRSF" id="PIRSF036548">
    <property type="entry name" value="Fdx_FixX"/>
    <property type="match status" value="1"/>
</dbReference>
<reference evidence="11" key="1">
    <citation type="submission" date="2022-01" db="EMBL/GenBank/DDBJ databases">
        <title>Collection of gut derived symbiotic bacterial strains cultured from healthy donors.</title>
        <authorList>
            <person name="Lin H."/>
            <person name="Kohout C."/>
            <person name="Waligurski E."/>
            <person name="Pamer E.G."/>
        </authorList>
    </citation>
    <scope>NUCLEOTIDE SEQUENCE</scope>
    <source>
        <strain evidence="11">DFI.7.46</strain>
    </source>
</reference>
<comment type="caution">
    <text evidence="11">The sequence shown here is derived from an EMBL/GenBank/DDBJ whole genome shotgun (WGS) entry which is preliminary data.</text>
</comment>
<evidence type="ECO:0000256" key="8">
    <source>
        <dbReference type="ARBA" id="ARBA00023014"/>
    </source>
</evidence>
<evidence type="ECO:0000313" key="12">
    <source>
        <dbReference type="Proteomes" id="UP001200537"/>
    </source>
</evidence>
<evidence type="ECO:0000256" key="5">
    <source>
        <dbReference type="ARBA" id="ARBA00022723"/>
    </source>
</evidence>
<keyword evidence="9" id="KW-0535">Nitrogen fixation</keyword>
<dbReference type="AlphaFoldDB" id="A0AAJ1BBU7"/>
<evidence type="ECO:0000256" key="4">
    <source>
        <dbReference type="ARBA" id="ARBA00022448"/>
    </source>
</evidence>
<keyword evidence="7" id="KW-0408">Iron</keyword>
<dbReference type="PANTHER" id="PTHR43082:SF3">
    <property type="entry name" value="FERREDOXIN-LIKE PROTEIN YDIT"/>
    <property type="match status" value="1"/>
</dbReference>
<dbReference type="InterPro" id="IPR012206">
    <property type="entry name" value="Fd_FixX"/>
</dbReference>
<dbReference type="Pfam" id="PF05187">
    <property type="entry name" value="Fer4_ETF_QO"/>
    <property type="match status" value="1"/>
</dbReference>
<dbReference type="SUPFAM" id="SSF54862">
    <property type="entry name" value="4Fe-4S ferredoxins"/>
    <property type="match status" value="1"/>
</dbReference>
<evidence type="ECO:0000256" key="9">
    <source>
        <dbReference type="ARBA" id="ARBA00023231"/>
    </source>
</evidence>
<name>A0AAJ1BBU7_9ACTO</name>
<evidence type="ECO:0000259" key="10">
    <source>
        <dbReference type="PROSITE" id="PS51379"/>
    </source>
</evidence>
<sequence length="98" mass="10898">MTDYLPESVSERLSANIYEVDEEESHIVIDQELAKATDAGKLLERVCPAHVYTAREDGTVDIEYAACLECGTCLAVAPPGVLKWRYPRSMMGISYREG</sequence>
<keyword evidence="6" id="KW-0249">Electron transport</keyword>
<dbReference type="PANTHER" id="PTHR43082">
    <property type="entry name" value="FERREDOXIN-LIKE"/>
    <property type="match status" value="1"/>
</dbReference>
<dbReference type="GO" id="GO:0051536">
    <property type="term" value="F:iron-sulfur cluster binding"/>
    <property type="evidence" value="ECO:0007669"/>
    <property type="project" value="UniProtKB-KW"/>
</dbReference>
<evidence type="ECO:0000256" key="7">
    <source>
        <dbReference type="ARBA" id="ARBA00023004"/>
    </source>
</evidence>
<feature type="domain" description="4Fe-4S ferredoxin-type" evidence="10">
    <location>
        <begin position="58"/>
        <end position="87"/>
    </location>
</feature>
<dbReference type="Gene3D" id="3.30.70.20">
    <property type="match status" value="1"/>
</dbReference>
<dbReference type="PROSITE" id="PS51379">
    <property type="entry name" value="4FE4S_FER_2"/>
    <property type="match status" value="1"/>
</dbReference>
<evidence type="ECO:0000256" key="6">
    <source>
        <dbReference type="ARBA" id="ARBA00022982"/>
    </source>
</evidence>
<dbReference type="EMBL" id="JAKNHJ010000002">
    <property type="protein sequence ID" value="MCG4617180.1"/>
    <property type="molecule type" value="Genomic_DNA"/>
</dbReference>
<proteinExistence type="predicted"/>
<evidence type="ECO:0000256" key="1">
    <source>
        <dbReference type="ARBA" id="ARBA00003208"/>
    </source>
</evidence>
<comment type="function">
    <text evidence="1">Could be a 3Fe-4S cluster-containing protein.</text>
</comment>
<keyword evidence="8" id="KW-0411">Iron-sulfur</keyword>
<dbReference type="InterPro" id="IPR017896">
    <property type="entry name" value="4Fe4S_Fe-S-bd"/>
</dbReference>
<organism evidence="11 12">
    <name type="scientific">Varibaculum cambriense</name>
    <dbReference type="NCBI Taxonomy" id="184870"/>
    <lineage>
        <taxon>Bacteria</taxon>
        <taxon>Bacillati</taxon>
        <taxon>Actinomycetota</taxon>
        <taxon>Actinomycetes</taxon>
        <taxon>Actinomycetales</taxon>
        <taxon>Actinomycetaceae</taxon>
        <taxon>Varibaculum</taxon>
    </lineage>
</organism>
<protein>
    <recommendedName>
        <fullName evidence="3">Ferredoxin-like protein</fullName>
    </recommendedName>
</protein>
<keyword evidence="5" id="KW-0479">Metal-binding</keyword>
<dbReference type="InterPro" id="IPR007859">
    <property type="entry name" value="ETF-QO/FixX_C"/>
</dbReference>
<dbReference type="RefSeq" id="WP_024059407.1">
    <property type="nucleotide sequence ID" value="NZ_JAGZVZ010000004.1"/>
</dbReference>
<gene>
    <name evidence="11" type="ORF">L0M99_01535</name>
</gene>
<dbReference type="GO" id="GO:0005506">
    <property type="term" value="F:iron ion binding"/>
    <property type="evidence" value="ECO:0007669"/>
    <property type="project" value="InterPro"/>
</dbReference>
<comment type="similarity">
    <text evidence="2">To ferredoxins from P.putida and C.tartarivorum, ferredoxin I from A.vinelandii, ferredoxin II from D.desulfuricans.</text>
</comment>
<evidence type="ECO:0000313" key="11">
    <source>
        <dbReference type="EMBL" id="MCG4617180.1"/>
    </source>
</evidence>
<evidence type="ECO:0000256" key="3">
    <source>
        <dbReference type="ARBA" id="ARBA00020378"/>
    </source>
</evidence>